<evidence type="ECO:0000256" key="14">
    <source>
        <dbReference type="ARBA" id="ARBA00023034"/>
    </source>
</evidence>
<dbReference type="InterPro" id="IPR039866">
    <property type="entry name" value="CPQ"/>
</dbReference>
<proteinExistence type="predicted"/>
<keyword evidence="9" id="KW-0479">Metal-binding</keyword>
<dbReference type="GO" id="GO:0004180">
    <property type="term" value="F:carboxypeptidase activity"/>
    <property type="evidence" value="ECO:0007669"/>
    <property type="project" value="UniProtKB-KW"/>
</dbReference>
<dbReference type="GO" id="GO:0005764">
    <property type="term" value="C:lysosome"/>
    <property type="evidence" value="ECO:0007669"/>
    <property type="project" value="UniProtKB-SubCell"/>
</dbReference>
<dbReference type="GO" id="GO:0006508">
    <property type="term" value="P:proteolysis"/>
    <property type="evidence" value="ECO:0007669"/>
    <property type="project" value="UniProtKB-KW"/>
</dbReference>
<evidence type="ECO:0000256" key="1">
    <source>
        <dbReference type="ARBA" id="ARBA00004240"/>
    </source>
</evidence>
<keyword evidence="12" id="KW-0256">Endoplasmic reticulum</keyword>
<evidence type="ECO:0000256" key="2">
    <source>
        <dbReference type="ARBA" id="ARBA00004371"/>
    </source>
</evidence>
<keyword evidence="15" id="KW-0482">Metalloprotease</keyword>
<reference evidence="22" key="1">
    <citation type="submission" date="2022-06" db="EMBL/GenBank/DDBJ databases">
        <title>Isolation of gut microbiota from human fecal samples.</title>
        <authorList>
            <person name="Pamer E.G."/>
            <person name="Barat B."/>
            <person name="Waligurski E."/>
            <person name="Medina S."/>
            <person name="Paddock L."/>
            <person name="Mostad J."/>
        </authorList>
    </citation>
    <scope>NUCLEOTIDE SEQUENCE</scope>
    <source>
        <strain evidence="22">DFI.5.57</strain>
    </source>
</reference>
<keyword evidence="6" id="KW-0964">Secreted</keyword>
<evidence type="ECO:0000256" key="8">
    <source>
        <dbReference type="ARBA" id="ARBA00022670"/>
    </source>
</evidence>
<name>A0AAW5KMN2_9FIRM</name>
<evidence type="ECO:0000313" key="22">
    <source>
        <dbReference type="EMBL" id="MCQ5153860.1"/>
    </source>
</evidence>
<dbReference type="AlphaFoldDB" id="A0AAW5KMN2"/>
<evidence type="ECO:0000256" key="12">
    <source>
        <dbReference type="ARBA" id="ARBA00022824"/>
    </source>
</evidence>
<dbReference type="Gene3D" id="3.40.630.10">
    <property type="entry name" value="Zn peptidases"/>
    <property type="match status" value="1"/>
</dbReference>
<accession>A0AAW5KMN2</accession>
<evidence type="ECO:0000256" key="5">
    <source>
        <dbReference type="ARBA" id="ARBA00014116"/>
    </source>
</evidence>
<evidence type="ECO:0000256" key="13">
    <source>
        <dbReference type="ARBA" id="ARBA00022833"/>
    </source>
</evidence>
<evidence type="ECO:0000256" key="18">
    <source>
        <dbReference type="ARBA" id="ARBA00023228"/>
    </source>
</evidence>
<comment type="subcellular location">
    <subcellularLocation>
        <location evidence="1">Endoplasmic reticulum</location>
    </subcellularLocation>
    <subcellularLocation>
        <location evidence="3">Golgi apparatus</location>
    </subcellularLocation>
    <subcellularLocation>
        <location evidence="2">Lysosome</location>
    </subcellularLocation>
    <subcellularLocation>
        <location evidence="4">Secreted</location>
    </subcellularLocation>
</comment>
<dbReference type="EMBL" id="JANGCN010000028">
    <property type="protein sequence ID" value="MCQ5153860.1"/>
    <property type="molecule type" value="Genomic_DNA"/>
</dbReference>
<evidence type="ECO:0000259" key="21">
    <source>
        <dbReference type="Pfam" id="PF04389"/>
    </source>
</evidence>
<evidence type="ECO:0000256" key="20">
    <source>
        <dbReference type="ARBA" id="ARBA00033328"/>
    </source>
</evidence>
<dbReference type="GO" id="GO:0005576">
    <property type="term" value="C:extracellular region"/>
    <property type="evidence" value="ECO:0007669"/>
    <property type="project" value="UniProtKB-SubCell"/>
</dbReference>
<dbReference type="Proteomes" id="UP001206236">
    <property type="component" value="Unassembled WGS sequence"/>
</dbReference>
<sequence>MSKDYSEIAYKHTRFFVEECGERIAGTAQMNKAAEHAVEVFRSLGMKYIQHHFQVPVCSTEKSVVELISNKQITPLPHTNVCFCTDTPEGGLTAEAVLIHSDVKKMGVIGEIYPISDKCIKTDIKGKIVVIERSVLMDYPDIATYKVLEKYKPAAVIFTTDESQQGIPYVYSNFEYREAQYMLPSFIMNKNDVNKLFSQNDKVILHVELKTQVQKKESTNTIGVIEGTDKQDEVILISGHLDSAVSSKGAVDDAGAIGTVMALAEKYKALSDKGVRTHRTLYFACWSGHEPGLHGSKYFLQQNQDIYKRIKYNINYDIVGMTTPYSITYAGVKDFEAIFEKVFEKCGSTLDIFSGPVPCDTLNLTSNKIPSLTMSNGGFVWGHTPADDMKNIDKRGFDQPIDFSSELINYLDSLEKIPQGYTDDIEKQLDIYATRYGWDF</sequence>
<evidence type="ECO:0000256" key="3">
    <source>
        <dbReference type="ARBA" id="ARBA00004555"/>
    </source>
</evidence>
<dbReference type="PANTHER" id="PTHR12053:SF3">
    <property type="entry name" value="CARBOXYPEPTIDASE Q"/>
    <property type="match status" value="1"/>
</dbReference>
<gene>
    <name evidence="22" type="ORF">NE632_11160</name>
</gene>
<dbReference type="Gene3D" id="3.50.30.30">
    <property type="match status" value="1"/>
</dbReference>
<evidence type="ECO:0000256" key="11">
    <source>
        <dbReference type="ARBA" id="ARBA00022801"/>
    </source>
</evidence>
<evidence type="ECO:0000256" key="10">
    <source>
        <dbReference type="ARBA" id="ARBA00022729"/>
    </source>
</evidence>
<keyword evidence="14" id="KW-0333">Golgi apparatus</keyword>
<keyword evidence="17" id="KW-0325">Glycoprotein</keyword>
<dbReference type="RefSeq" id="WP_256322364.1">
    <property type="nucleotide sequence ID" value="NZ_JANGCN010000028.1"/>
</dbReference>
<dbReference type="InterPro" id="IPR007484">
    <property type="entry name" value="Peptidase_M28"/>
</dbReference>
<evidence type="ECO:0000256" key="17">
    <source>
        <dbReference type="ARBA" id="ARBA00023180"/>
    </source>
</evidence>
<dbReference type="GO" id="GO:0046872">
    <property type="term" value="F:metal ion binding"/>
    <property type="evidence" value="ECO:0007669"/>
    <property type="project" value="UniProtKB-KW"/>
</dbReference>
<evidence type="ECO:0000256" key="6">
    <source>
        <dbReference type="ARBA" id="ARBA00022525"/>
    </source>
</evidence>
<evidence type="ECO:0000256" key="15">
    <source>
        <dbReference type="ARBA" id="ARBA00023049"/>
    </source>
</evidence>
<organism evidence="22 23">
    <name type="scientific">Ruminococcus bicirculans</name>
    <name type="common">ex Wegman et al. 2014</name>
    <dbReference type="NCBI Taxonomy" id="1160721"/>
    <lineage>
        <taxon>Bacteria</taxon>
        <taxon>Bacillati</taxon>
        <taxon>Bacillota</taxon>
        <taxon>Clostridia</taxon>
        <taxon>Eubacteriales</taxon>
        <taxon>Oscillospiraceae</taxon>
        <taxon>Ruminococcus</taxon>
    </lineage>
</organism>
<dbReference type="Pfam" id="PF04389">
    <property type="entry name" value="Peptidase_M28"/>
    <property type="match status" value="1"/>
</dbReference>
<keyword evidence="10" id="KW-0732">Signal</keyword>
<comment type="subunit">
    <text evidence="19">Homodimer. The monomeric form is inactive while the homodimer is active.</text>
</comment>
<protein>
    <recommendedName>
        <fullName evidence="5">Carboxypeptidase Q</fullName>
    </recommendedName>
    <alternativeName>
        <fullName evidence="20">Plasma glutamate carboxypeptidase</fullName>
    </alternativeName>
</protein>
<keyword evidence="11" id="KW-0378">Hydrolase</keyword>
<evidence type="ECO:0000313" key="23">
    <source>
        <dbReference type="Proteomes" id="UP001206236"/>
    </source>
</evidence>
<dbReference type="SUPFAM" id="SSF53187">
    <property type="entry name" value="Zn-dependent exopeptidases"/>
    <property type="match status" value="1"/>
</dbReference>
<evidence type="ECO:0000256" key="9">
    <source>
        <dbReference type="ARBA" id="ARBA00022723"/>
    </source>
</evidence>
<evidence type="ECO:0000256" key="19">
    <source>
        <dbReference type="ARBA" id="ARBA00025833"/>
    </source>
</evidence>
<keyword evidence="8" id="KW-0645">Protease</keyword>
<keyword evidence="7" id="KW-0121">Carboxypeptidase</keyword>
<evidence type="ECO:0000256" key="7">
    <source>
        <dbReference type="ARBA" id="ARBA00022645"/>
    </source>
</evidence>
<evidence type="ECO:0000256" key="4">
    <source>
        <dbReference type="ARBA" id="ARBA00004613"/>
    </source>
</evidence>
<feature type="domain" description="Peptidase M28" evidence="21">
    <location>
        <begin position="220"/>
        <end position="399"/>
    </location>
</feature>
<keyword evidence="13" id="KW-0862">Zinc</keyword>
<dbReference type="GO" id="GO:0070573">
    <property type="term" value="F:metallodipeptidase activity"/>
    <property type="evidence" value="ECO:0007669"/>
    <property type="project" value="InterPro"/>
</dbReference>
<keyword evidence="18" id="KW-0458">Lysosome</keyword>
<dbReference type="PANTHER" id="PTHR12053">
    <property type="entry name" value="PROTEASE FAMILY M28 PLASMA GLUTAMATE CARBOXYPEPTIDASE-RELATED"/>
    <property type="match status" value="1"/>
</dbReference>
<evidence type="ECO:0000256" key="16">
    <source>
        <dbReference type="ARBA" id="ARBA00023145"/>
    </source>
</evidence>
<comment type="caution">
    <text evidence="22">The sequence shown here is derived from an EMBL/GenBank/DDBJ whole genome shotgun (WGS) entry which is preliminary data.</text>
</comment>
<keyword evidence="16" id="KW-0865">Zymogen</keyword>